<dbReference type="Proteomes" id="UP000485058">
    <property type="component" value="Unassembled WGS sequence"/>
</dbReference>
<comment type="caution">
    <text evidence="2">The sequence shown here is derived from an EMBL/GenBank/DDBJ whole genome shotgun (WGS) entry which is preliminary data.</text>
</comment>
<sequence>MLPKWSYWSVLPGMTRVWNASHPGCPLACFPGCSSSSATLKRLGMLHQDYAVVMHRHPAHQPHGRPSGEPDGRSESGERLAAF</sequence>
<proteinExistence type="predicted"/>
<protein>
    <submittedName>
        <fullName evidence="2">Uncharacterized protein</fullName>
    </submittedName>
</protein>
<dbReference type="AlphaFoldDB" id="A0A699YY15"/>
<dbReference type="EMBL" id="BLLF01000127">
    <property type="protein sequence ID" value="GFH07942.1"/>
    <property type="molecule type" value="Genomic_DNA"/>
</dbReference>
<feature type="region of interest" description="Disordered" evidence="1">
    <location>
        <begin position="55"/>
        <end position="83"/>
    </location>
</feature>
<evidence type="ECO:0000313" key="3">
    <source>
        <dbReference type="Proteomes" id="UP000485058"/>
    </source>
</evidence>
<evidence type="ECO:0000256" key="1">
    <source>
        <dbReference type="SAM" id="MobiDB-lite"/>
    </source>
</evidence>
<organism evidence="2 3">
    <name type="scientific">Haematococcus lacustris</name>
    <name type="common">Green alga</name>
    <name type="synonym">Haematococcus pluvialis</name>
    <dbReference type="NCBI Taxonomy" id="44745"/>
    <lineage>
        <taxon>Eukaryota</taxon>
        <taxon>Viridiplantae</taxon>
        <taxon>Chlorophyta</taxon>
        <taxon>core chlorophytes</taxon>
        <taxon>Chlorophyceae</taxon>
        <taxon>CS clade</taxon>
        <taxon>Chlamydomonadales</taxon>
        <taxon>Haematococcaceae</taxon>
        <taxon>Haematococcus</taxon>
    </lineage>
</organism>
<accession>A0A699YY15</accession>
<feature type="compositionally biased region" description="Basic and acidic residues" evidence="1">
    <location>
        <begin position="66"/>
        <end position="83"/>
    </location>
</feature>
<name>A0A699YY15_HAELA</name>
<gene>
    <name evidence="2" type="ORF">HaLaN_02827</name>
</gene>
<evidence type="ECO:0000313" key="2">
    <source>
        <dbReference type="EMBL" id="GFH07942.1"/>
    </source>
</evidence>
<keyword evidence="3" id="KW-1185">Reference proteome</keyword>
<reference evidence="2 3" key="1">
    <citation type="submission" date="2020-02" db="EMBL/GenBank/DDBJ databases">
        <title>Draft genome sequence of Haematococcus lacustris strain NIES-144.</title>
        <authorList>
            <person name="Morimoto D."/>
            <person name="Nakagawa S."/>
            <person name="Yoshida T."/>
            <person name="Sawayama S."/>
        </authorList>
    </citation>
    <scope>NUCLEOTIDE SEQUENCE [LARGE SCALE GENOMIC DNA]</scope>
    <source>
        <strain evidence="2 3">NIES-144</strain>
    </source>
</reference>